<dbReference type="EMBL" id="ML210189">
    <property type="protein sequence ID" value="TFK25177.1"/>
    <property type="molecule type" value="Genomic_DNA"/>
</dbReference>
<gene>
    <name evidence="2" type="ORF">FA15DRAFT_755976</name>
</gene>
<dbReference type="Gene3D" id="3.70.10.10">
    <property type="match status" value="1"/>
</dbReference>
<dbReference type="STRING" id="230819.A0A5C3KXZ3"/>
<feature type="region of interest" description="Disordered" evidence="1">
    <location>
        <begin position="294"/>
        <end position="414"/>
    </location>
</feature>
<dbReference type="OrthoDB" id="60092at2759"/>
<protein>
    <recommendedName>
        <fullName evidence="4">Rad9-domain-containing protein</fullName>
    </recommendedName>
</protein>
<feature type="region of interest" description="Disordered" evidence="1">
    <location>
        <begin position="471"/>
        <end position="502"/>
    </location>
</feature>
<dbReference type="InterPro" id="IPR046938">
    <property type="entry name" value="DNA_clamp_sf"/>
</dbReference>
<dbReference type="InterPro" id="IPR007268">
    <property type="entry name" value="Rad9/Ddc1"/>
</dbReference>
<name>A0A5C3KXZ3_COPMA</name>
<dbReference type="Pfam" id="PF04139">
    <property type="entry name" value="Rad9"/>
    <property type="match status" value="1"/>
</dbReference>
<reference evidence="2 3" key="1">
    <citation type="journal article" date="2019" name="Nat. Ecol. Evol.">
        <title>Megaphylogeny resolves global patterns of mushroom evolution.</title>
        <authorList>
            <person name="Varga T."/>
            <person name="Krizsan K."/>
            <person name="Foldi C."/>
            <person name="Dima B."/>
            <person name="Sanchez-Garcia M."/>
            <person name="Sanchez-Ramirez S."/>
            <person name="Szollosi G.J."/>
            <person name="Szarkandi J.G."/>
            <person name="Papp V."/>
            <person name="Albert L."/>
            <person name="Andreopoulos W."/>
            <person name="Angelini C."/>
            <person name="Antonin V."/>
            <person name="Barry K.W."/>
            <person name="Bougher N.L."/>
            <person name="Buchanan P."/>
            <person name="Buyck B."/>
            <person name="Bense V."/>
            <person name="Catcheside P."/>
            <person name="Chovatia M."/>
            <person name="Cooper J."/>
            <person name="Damon W."/>
            <person name="Desjardin D."/>
            <person name="Finy P."/>
            <person name="Geml J."/>
            <person name="Haridas S."/>
            <person name="Hughes K."/>
            <person name="Justo A."/>
            <person name="Karasinski D."/>
            <person name="Kautmanova I."/>
            <person name="Kiss B."/>
            <person name="Kocsube S."/>
            <person name="Kotiranta H."/>
            <person name="LaButti K.M."/>
            <person name="Lechner B.E."/>
            <person name="Liimatainen K."/>
            <person name="Lipzen A."/>
            <person name="Lukacs Z."/>
            <person name="Mihaltcheva S."/>
            <person name="Morgado L.N."/>
            <person name="Niskanen T."/>
            <person name="Noordeloos M.E."/>
            <person name="Ohm R.A."/>
            <person name="Ortiz-Santana B."/>
            <person name="Ovrebo C."/>
            <person name="Racz N."/>
            <person name="Riley R."/>
            <person name="Savchenko A."/>
            <person name="Shiryaev A."/>
            <person name="Soop K."/>
            <person name="Spirin V."/>
            <person name="Szebenyi C."/>
            <person name="Tomsovsky M."/>
            <person name="Tulloss R.E."/>
            <person name="Uehling J."/>
            <person name="Grigoriev I.V."/>
            <person name="Vagvolgyi C."/>
            <person name="Papp T."/>
            <person name="Martin F.M."/>
            <person name="Miettinen O."/>
            <person name="Hibbett D.S."/>
            <person name="Nagy L.G."/>
        </authorList>
    </citation>
    <scope>NUCLEOTIDE SEQUENCE [LARGE SCALE GENOMIC DNA]</scope>
    <source>
        <strain evidence="2 3">CBS 121175</strain>
    </source>
</reference>
<evidence type="ECO:0000313" key="3">
    <source>
        <dbReference type="Proteomes" id="UP000307440"/>
    </source>
</evidence>
<dbReference type="Proteomes" id="UP000307440">
    <property type="component" value="Unassembled WGS sequence"/>
</dbReference>
<dbReference type="SUPFAM" id="SSF55979">
    <property type="entry name" value="DNA clamp"/>
    <property type="match status" value="1"/>
</dbReference>
<dbReference type="PANTHER" id="PTHR15237">
    <property type="entry name" value="DNA REPAIR PROTEIN RAD9"/>
    <property type="match status" value="1"/>
</dbReference>
<dbReference type="GO" id="GO:0071479">
    <property type="term" value="P:cellular response to ionizing radiation"/>
    <property type="evidence" value="ECO:0007669"/>
    <property type="project" value="TreeGrafter"/>
</dbReference>
<dbReference type="GO" id="GO:0030896">
    <property type="term" value="C:checkpoint clamp complex"/>
    <property type="evidence" value="ECO:0007669"/>
    <property type="project" value="InterPro"/>
</dbReference>
<feature type="compositionally biased region" description="Low complexity" evidence="1">
    <location>
        <begin position="342"/>
        <end position="356"/>
    </location>
</feature>
<keyword evidence="3" id="KW-1185">Reference proteome</keyword>
<accession>A0A5C3KXZ3</accession>
<sequence length="502" mass="54991">MQATLDAASLKPFTRALNCLSKYGEELTIHATPTRFTLSAVNSAKSAYCRFQFERQFFSKYRISEVSGVLEPSSDVEEVVTVTGQLLTKALLSILRHRTVEKSADRCELTVIEGNRAEGEGEDSLESKLVVKLHCKHGVVKTHRLLLLTATSLMTPTAPDASNESQLSVAPKALKDMIEHFALNKGPKSDPQLIWRFEHEEVILKSMESSMEAKGRGGLSTELAISVEEFDTYHVHETPIAIVFHLREFNATLAFAESMGFSIEMRFTDPAAPIFIDLEGMSIEALFVISTSRAPGDTTFNTSQNSAAANGKKREREEVPLDGARIKKPMKAIQATPLPSNSRAASRATSATPTRSHSFFSRPLPSQSTNGQPTFKSNRPQAESTPRDMPPPPVPSILSYAQSNTPPEKEEEPLFLPASQLSQAEVEVLRSTGLGIEDMDADELADMLEGDGEEVAFDFSSQPAVYGSYVQAQSSSDGPDLEFAPTQSSDIPPKNFQPLFED</sequence>
<feature type="compositionally biased region" description="Polar residues" evidence="1">
    <location>
        <begin position="364"/>
        <end position="384"/>
    </location>
</feature>
<dbReference type="GO" id="GO:0000076">
    <property type="term" value="P:DNA replication checkpoint signaling"/>
    <property type="evidence" value="ECO:0007669"/>
    <property type="project" value="TreeGrafter"/>
</dbReference>
<dbReference type="AlphaFoldDB" id="A0A5C3KXZ3"/>
<dbReference type="GO" id="GO:0006281">
    <property type="term" value="P:DNA repair"/>
    <property type="evidence" value="ECO:0007669"/>
    <property type="project" value="TreeGrafter"/>
</dbReference>
<evidence type="ECO:0000256" key="1">
    <source>
        <dbReference type="SAM" id="MobiDB-lite"/>
    </source>
</evidence>
<proteinExistence type="predicted"/>
<organism evidence="2 3">
    <name type="scientific">Coprinopsis marcescibilis</name>
    <name type="common">Agaric fungus</name>
    <name type="synonym">Psathyrella marcescibilis</name>
    <dbReference type="NCBI Taxonomy" id="230819"/>
    <lineage>
        <taxon>Eukaryota</taxon>
        <taxon>Fungi</taxon>
        <taxon>Dikarya</taxon>
        <taxon>Basidiomycota</taxon>
        <taxon>Agaricomycotina</taxon>
        <taxon>Agaricomycetes</taxon>
        <taxon>Agaricomycetidae</taxon>
        <taxon>Agaricales</taxon>
        <taxon>Agaricineae</taxon>
        <taxon>Psathyrellaceae</taxon>
        <taxon>Coprinopsis</taxon>
    </lineage>
</organism>
<dbReference type="PANTHER" id="PTHR15237:SF0">
    <property type="entry name" value="CELL CYCLE CHECKPOINT CONTROL PROTEIN"/>
    <property type="match status" value="1"/>
</dbReference>
<dbReference type="GO" id="GO:0031573">
    <property type="term" value="P:mitotic intra-S DNA damage checkpoint signaling"/>
    <property type="evidence" value="ECO:0007669"/>
    <property type="project" value="TreeGrafter"/>
</dbReference>
<evidence type="ECO:0008006" key="4">
    <source>
        <dbReference type="Google" id="ProtNLM"/>
    </source>
</evidence>
<evidence type="ECO:0000313" key="2">
    <source>
        <dbReference type="EMBL" id="TFK25177.1"/>
    </source>
</evidence>
<feature type="compositionally biased region" description="Polar residues" evidence="1">
    <location>
        <begin position="294"/>
        <end position="308"/>
    </location>
</feature>